<proteinExistence type="predicted"/>
<gene>
    <name evidence="2" type="ORF">IHV25_06105</name>
</gene>
<sequence length="277" mass="30892">MDRAANDSQIRWKFDPIGQILDPAILFNNRVEFPADTSVELTFYDAWEELPQHPIPASASDAIPAWVRQTAEARRNAAARTRPVSRSNPVPTVPAPTSAEGEVKGPPLVSEQIWDAVPDDLRAEARRYAALHYAAGELPDRAMVMGVEQARRTRALVVAVIVVRPEFDQAVVAKLADESRDLWKLATLEAVLALIAKMEAKQAMGAQRNTETSQFARKEFLRRVRLEAHSNSLFLAHREAIVAEAVRMIDEDKWLAGSDPYRVALAIWRAVEKARKG</sequence>
<keyword evidence="3" id="KW-1185">Reference proteome</keyword>
<dbReference type="AlphaFoldDB" id="A0A8J7CCF5"/>
<accession>A0A8J7CCF5</accession>
<reference evidence="2" key="1">
    <citation type="submission" date="2020-10" db="EMBL/GenBank/DDBJ databases">
        <title>Genome sequence of the unusual species of purple photosynthetic bacteria, Phaeovibrio sulfidiphilus DSM 23193, type strain.</title>
        <authorList>
            <person name="Kyndt J.A."/>
            <person name="Meyer T.E."/>
        </authorList>
    </citation>
    <scope>NUCLEOTIDE SEQUENCE</scope>
    <source>
        <strain evidence="2">DSM 23193</strain>
    </source>
</reference>
<name>A0A8J7CCF5_9PROT</name>
<dbReference type="Proteomes" id="UP000631034">
    <property type="component" value="Unassembled WGS sequence"/>
</dbReference>
<evidence type="ECO:0000313" key="3">
    <source>
        <dbReference type="Proteomes" id="UP000631034"/>
    </source>
</evidence>
<feature type="region of interest" description="Disordered" evidence="1">
    <location>
        <begin position="74"/>
        <end position="105"/>
    </location>
</feature>
<dbReference type="RefSeq" id="WP_192534233.1">
    <property type="nucleotide sequence ID" value="NZ_JACZHT010000004.1"/>
</dbReference>
<protein>
    <submittedName>
        <fullName evidence="2">Uncharacterized protein</fullName>
    </submittedName>
</protein>
<comment type="caution">
    <text evidence="2">The sequence shown here is derived from an EMBL/GenBank/DDBJ whole genome shotgun (WGS) entry which is preliminary data.</text>
</comment>
<evidence type="ECO:0000313" key="2">
    <source>
        <dbReference type="EMBL" id="MBE1237218.1"/>
    </source>
</evidence>
<dbReference type="EMBL" id="JACZHT010000004">
    <property type="protein sequence ID" value="MBE1237218.1"/>
    <property type="molecule type" value="Genomic_DNA"/>
</dbReference>
<organism evidence="2 3">
    <name type="scientific">Phaeovibrio sulfidiphilus</name>
    <dbReference type="NCBI Taxonomy" id="1220600"/>
    <lineage>
        <taxon>Bacteria</taxon>
        <taxon>Pseudomonadati</taxon>
        <taxon>Pseudomonadota</taxon>
        <taxon>Alphaproteobacteria</taxon>
        <taxon>Rhodospirillales</taxon>
        <taxon>Rhodospirillaceae</taxon>
        <taxon>Phaeovibrio</taxon>
    </lineage>
</organism>
<evidence type="ECO:0000256" key="1">
    <source>
        <dbReference type="SAM" id="MobiDB-lite"/>
    </source>
</evidence>